<dbReference type="AlphaFoldDB" id="A0A286H3I8"/>
<dbReference type="InterPro" id="IPR004176">
    <property type="entry name" value="Clp_R_N"/>
</dbReference>
<evidence type="ECO:0000313" key="3">
    <source>
        <dbReference type="EMBL" id="SOE02345.1"/>
    </source>
</evidence>
<sequence length="169" mass="17542">MGLVTAVRDMRTIKQLLTAAEAEARRAGEETPGPEHLLLAATSLPEGSAARALERFGVDPQQLRTAIEEIHERALAAVGVEAEHGSPGAAGLHSSPTGAFRSTPQAQQVFQEAVALSKSAKRGGLTGAHVVAAISRLEHGTVVRALAALGVDRDRLREAAYAEAGIEAA</sequence>
<evidence type="ECO:0000256" key="1">
    <source>
        <dbReference type="PROSITE-ProRule" id="PRU01251"/>
    </source>
</evidence>
<protein>
    <submittedName>
        <fullName evidence="3">Clp amino terminal domain-containing protein, pathogenicity island component</fullName>
    </submittedName>
</protein>
<feature type="domain" description="Clp R" evidence="2">
    <location>
        <begin position="6"/>
        <end position="166"/>
    </location>
</feature>
<evidence type="ECO:0000259" key="2">
    <source>
        <dbReference type="PROSITE" id="PS51903"/>
    </source>
</evidence>
<dbReference type="EMBL" id="OCNK01000004">
    <property type="protein sequence ID" value="SOE02345.1"/>
    <property type="molecule type" value="Genomic_DNA"/>
</dbReference>
<proteinExistence type="predicted"/>
<evidence type="ECO:0000313" key="4">
    <source>
        <dbReference type="Proteomes" id="UP000219482"/>
    </source>
</evidence>
<dbReference type="InterPro" id="IPR036628">
    <property type="entry name" value="Clp_N_dom_sf"/>
</dbReference>
<dbReference type="Gene3D" id="1.10.1780.10">
    <property type="entry name" value="Clp, N-terminal domain"/>
    <property type="match status" value="1"/>
</dbReference>
<accession>A0A286H3I8</accession>
<dbReference type="Proteomes" id="UP000219482">
    <property type="component" value="Unassembled WGS sequence"/>
</dbReference>
<organism evidence="3 4">
    <name type="scientific">Blastococcus haudaquaticus</name>
    <dbReference type="NCBI Taxonomy" id="1938745"/>
    <lineage>
        <taxon>Bacteria</taxon>
        <taxon>Bacillati</taxon>
        <taxon>Actinomycetota</taxon>
        <taxon>Actinomycetes</taxon>
        <taxon>Geodermatophilales</taxon>
        <taxon>Geodermatophilaceae</taxon>
        <taxon>Blastococcus</taxon>
    </lineage>
</organism>
<keyword evidence="1" id="KW-0677">Repeat</keyword>
<dbReference type="OrthoDB" id="5115007at2"/>
<keyword evidence="4" id="KW-1185">Reference proteome</keyword>
<dbReference type="SUPFAM" id="SSF81923">
    <property type="entry name" value="Double Clp-N motif"/>
    <property type="match status" value="2"/>
</dbReference>
<dbReference type="RefSeq" id="WP_097185215.1">
    <property type="nucleotide sequence ID" value="NZ_OCNK01000004.1"/>
</dbReference>
<reference evidence="4" key="1">
    <citation type="submission" date="2017-09" db="EMBL/GenBank/DDBJ databases">
        <authorList>
            <person name="Varghese N."/>
            <person name="Submissions S."/>
        </authorList>
    </citation>
    <scope>NUCLEOTIDE SEQUENCE [LARGE SCALE GENOMIC DNA]</scope>
    <source>
        <strain evidence="4">DSM 44270</strain>
    </source>
</reference>
<gene>
    <name evidence="3" type="ORF">SAMN06272739_3520</name>
</gene>
<name>A0A286H3I8_9ACTN</name>
<dbReference type="Pfam" id="PF02861">
    <property type="entry name" value="Clp_N"/>
    <property type="match status" value="2"/>
</dbReference>
<dbReference type="PROSITE" id="PS51903">
    <property type="entry name" value="CLP_R"/>
    <property type="match status" value="1"/>
</dbReference>